<keyword evidence="3" id="KW-0963">Cytoplasm</keyword>
<keyword evidence="5" id="KW-0479">Metal-binding</keyword>
<evidence type="ECO:0000259" key="7">
    <source>
        <dbReference type="Pfam" id="PF02879"/>
    </source>
</evidence>
<dbReference type="NCBIfam" id="NF005737">
    <property type="entry name" value="PRK07564.1-1"/>
    <property type="match status" value="1"/>
</dbReference>
<dbReference type="Pfam" id="PF02880">
    <property type="entry name" value="PGM_PMM_III"/>
    <property type="match status" value="1"/>
</dbReference>
<dbReference type="FunFam" id="3.30.310.50:FF:000002">
    <property type="entry name" value="Phosphoglucomutase 5"/>
    <property type="match status" value="1"/>
</dbReference>
<gene>
    <name evidence="9" type="primary">PGM1</name>
</gene>
<dbReference type="GeneTree" id="ENSGT00940000155542"/>
<proteinExistence type="inferred from homology"/>
<dbReference type="PANTHER" id="PTHR22573">
    <property type="entry name" value="PHOSPHOHEXOMUTASE FAMILY MEMBER"/>
    <property type="match status" value="1"/>
</dbReference>
<organism evidence="9 10">
    <name type="scientific">Lates calcarifer</name>
    <name type="common">Barramundi</name>
    <name type="synonym">Holocentrus calcarifer</name>
    <dbReference type="NCBI Taxonomy" id="8187"/>
    <lineage>
        <taxon>Eukaryota</taxon>
        <taxon>Metazoa</taxon>
        <taxon>Chordata</taxon>
        <taxon>Craniata</taxon>
        <taxon>Vertebrata</taxon>
        <taxon>Euteleostomi</taxon>
        <taxon>Actinopterygii</taxon>
        <taxon>Neopterygii</taxon>
        <taxon>Teleostei</taxon>
        <taxon>Neoteleostei</taxon>
        <taxon>Acanthomorphata</taxon>
        <taxon>Carangaria</taxon>
        <taxon>Carangaria incertae sedis</taxon>
        <taxon>Centropomidae</taxon>
        <taxon>Lates</taxon>
    </lineage>
</organism>
<dbReference type="FunFam" id="3.40.120.10:FF:000004">
    <property type="entry name" value="Phosphoglucomutase 5"/>
    <property type="match status" value="1"/>
</dbReference>
<dbReference type="Pfam" id="PF02878">
    <property type="entry name" value="PGM_PMM_I"/>
    <property type="match status" value="1"/>
</dbReference>
<reference evidence="10" key="1">
    <citation type="submission" date="2015-09" db="EMBL/GenBank/DDBJ databases">
        <authorList>
            <person name="Sai Rama Sridatta P."/>
        </authorList>
    </citation>
    <scope>NUCLEOTIDE SEQUENCE [LARGE SCALE GENOMIC DNA]</scope>
</reference>
<dbReference type="InterPro" id="IPR005845">
    <property type="entry name" value="A-D-PHexomutase_a/b/a-II"/>
</dbReference>
<dbReference type="Pfam" id="PF02879">
    <property type="entry name" value="PGM_PMM_II"/>
    <property type="match status" value="1"/>
</dbReference>
<feature type="domain" description="Alpha-D-phosphohexomutase alpha/beta/alpha" evidence="7">
    <location>
        <begin position="149"/>
        <end position="254"/>
    </location>
</feature>
<dbReference type="FunFam" id="3.40.120.10:FF:000007">
    <property type="entry name" value="Phosphoglucomutase 5"/>
    <property type="match status" value="1"/>
</dbReference>
<dbReference type="AlphaFoldDB" id="A0A4W6BJS0"/>
<feature type="domain" description="Alpha-D-phosphohexomutase alpha/beta/alpha" evidence="8">
    <location>
        <begin position="279"/>
        <end position="375"/>
    </location>
</feature>
<name>A0A4W6BJS0_LATCA</name>
<dbReference type="PANTHER" id="PTHR22573:SF60">
    <property type="entry name" value="PHOSPHOGLUCOMUTASE-1"/>
    <property type="match status" value="1"/>
</dbReference>
<dbReference type="Ensembl" id="ENSLCAT00010000721.1">
    <property type="protein sequence ID" value="ENSLCAP00010000679.1"/>
    <property type="gene ID" value="ENSLCAG00010000351.1"/>
</dbReference>
<evidence type="ECO:0000313" key="10">
    <source>
        <dbReference type="Proteomes" id="UP000314980"/>
    </source>
</evidence>
<accession>A0A4W6BJS0</accession>
<dbReference type="Proteomes" id="UP000314980">
    <property type="component" value="Unassembled WGS sequence"/>
</dbReference>
<dbReference type="InterPro" id="IPR036900">
    <property type="entry name" value="A-D-PHexomutase_C_sf"/>
</dbReference>
<dbReference type="InterPro" id="IPR005844">
    <property type="entry name" value="A-D-PHexomutase_a/b/a-I"/>
</dbReference>
<dbReference type="GO" id="GO:0000287">
    <property type="term" value="F:magnesium ion binding"/>
    <property type="evidence" value="ECO:0007669"/>
    <property type="project" value="InterPro"/>
</dbReference>
<dbReference type="SUPFAM" id="SSF53738">
    <property type="entry name" value="Phosphoglucomutase, first 3 domains"/>
    <property type="match status" value="3"/>
</dbReference>
<reference evidence="9" key="2">
    <citation type="submission" date="2025-08" db="UniProtKB">
        <authorList>
            <consortium name="Ensembl"/>
        </authorList>
    </citation>
    <scope>IDENTIFICATION</scope>
</reference>
<evidence type="ECO:0000259" key="8">
    <source>
        <dbReference type="Pfam" id="PF02880"/>
    </source>
</evidence>
<dbReference type="InterPro" id="IPR016066">
    <property type="entry name" value="A-D-PHexomutase_CS"/>
</dbReference>
<dbReference type="InterPro" id="IPR005846">
    <property type="entry name" value="A-D-PHexomutase_a/b/a-III"/>
</dbReference>
<dbReference type="InterPro" id="IPR005841">
    <property type="entry name" value="Alpha-D-phosphohexomutase_SF"/>
</dbReference>
<evidence type="ECO:0000256" key="5">
    <source>
        <dbReference type="RuleBase" id="RU004326"/>
    </source>
</evidence>
<feature type="domain" description="Alpha-D-phosphohexomutase alpha/beta/alpha" evidence="6">
    <location>
        <begin position="19"/>
        <end position="148"/>
    </location>
</feature>
<dbReference type="InterPro" id="IPR016055">
    <property type="entry name" value="A-D-PHexomutase_a/b/a-I/II/III"/>
</dbReference>
<evidence type="ECO:0000256" key="4">
    <source>
        <dbReference type="ARBA" id="ARBA00022553"/>
    </source>
</evidence>
<evidence type="ECO:0000256" key="2">
    <source>
        <dbReference type="ARBA" id="ARBA00010231"/>
    </source>
</evidence>
<protein>
    <submittedName>
        <fullName evidence="9">Phosphoglucomutase 1</fullName>
    </submittedName>
</protein>
<evidence type="ECO:0000256" key="1">
    <source>
        <dbReference type="ARBA" id="ARBA00004496"/>
    </source>
</evidence>
<keyword evidence="5" id="KW-0460">Magnesium</keyword>
<comment type="similarity">
    <text evidence="2 5">Belongs to the phosphohexose mutase family.</text>
</comment>
<dbReference type="Gene3D" id="3.40.120.10">
    <property type="entry name" value="Alpha-D-Glucose-1,6-Bisphosphate, subunit A, domain 3"/>
    <property type="match status" value="3"/>
</dbReference>
<dbReference type="Gene3D" id="3.30.310.50">
    <property type="entry name" value="Alpha-D-phosphohexomutase, C-terminal domain"/>
    <property type="match status" value="1"/>
</dbReference>
<evidence type="ECO:0000256" key="3">
    <source>
        <dbReference type="ARBA" id="ARBA00022490"/>
    </source>
</evidence>
<dbReference type="Pfam" id="PF24947">
    <property type="entry name" value="PGM1_C_vert_fung"/>
    <property type="match status" value="1"/>
</dbReference>
<dbReference type="GO" id="GO:0004614">
    <property type="term" value="F:phosphoglucomutase activity"/>
    <property type="evidence" value="ECO:0007669"/>
    <property type="project" value="InterPro"/>
</dbReference>
<dbReference type="GO" id="GO:0005829">
    <property type="term" value="C:cytosol"/>
    <property type="evidence" value="ECO:0007669"/>
    <property type="project" value="TreeGrafter"/>
</dbReference>
<comment type="subcellular location">
    <subcellularLocation>
        <location evidence="1">Cytoplasm</location>
    </subcellularLocation>
</comment>
<sequence>MDNSPLQVLTVPTAPYPDQRPGTSGLRKRVFVFQSRRNYLHNFIQSIFSSIDLRDRQGSTVVVGGDGRFFNQTAIEVIVQMAAANGVGRLIIGHHGIMSTPAISCVIRKYKAIGGIILTASHNPGGPDGDFGIKFNTANGVEIVDSVESYANMLRNIFDFAALKELLSGENHIKIRIDAMHGAVGPYVKRILCEELGCPANSAINCVPVEDFGGQHPDPNLTYAADLVDSMKDGQYDFGAAFDGDGDRNMILGKHGFFVTPSDSVAVIADNIFCIPYFQHTGVRGFARSMPTSAALDRVAKATKIELYETPTGWKFFGNLMDAGRLSLCGEESFGTGGDHIREKDGLWAVLAWLSILATRRQSVEDILKDHWLKYGRNYFTRYDYENVDIDAACEMMEDLELMIADKAFVKQRFAVEDKIYQVEKADNFEYTDPVDSTISRNQGLRIIFSDGSRIIYRLSGTGSDGATVRIYIDSYEKEQIFEDTQVMLAPLATIALKISQLHHRTGRSGPSVIT</sequence>
<keyword evidence="10" id="KW-1185">Reference proteome</keyword>
<evidence type="ECO:0000259" key="6">
    <source>
        <dbReference type="Pfam" id="PF02878"/>
    </source>
</evidence>
<dbReference type="SUPFAM" id="SSF55957">
    <property type="entry name" value="Phosphoglucomutase, C-terminal domain"/>
    <property type="match status" value="1"/>
</dbReference>
<dbReference type="PRINTS" id="PR00509">
    <property type="entry name" value="PGMPMM"/>
</dbReference>
<dbReference type="InterPro" id="IPR045244">
    <property type="entry name" value="PGM"/>
</dbReference>
<dbReference type="PROSITE" id="PS00710">
    <property type="entry name" value="PGM_PMM"/>
    <property type="match status" value="1"/>
</dbReference>
<keyword evidence="4" id="KW-0597">Phosphoprotein</keyword>
<dbReference type="GO" id="GO:0005975">
    <property type="term" value="P:carbohydrate metabolic process"/>
    <property type="evidence" value="ECO:0007669"/>
    <property type="project" value="InterPro"/>
</dbReference>
<evidence type="ECO:0000313" key="9">
    <source>
        <dbReference type="Ensembl" id="ENSLCAP00010000679.1"/>
    </source>
</evidence>
<reference evidence="9" key="3">
    <citation type="submission" date="2025-09" db="UniProtKB">
        <authorList>
            <consortium name="Ensembl"/>
        </authorList>
    </citation>
    <scope>IDENTIFICATION</scope>
</reference>